<name>A0A369MWF4_EGGLN</name>
<keyword evidence="1" id="KW-0472">Membrane</keyword>
<keyword evidence="1" id="KW-0812">Transmembrane</keyword>
<evidence type="ECO:0000313" key="5">
    <source>
        <dbReference type="Proteomes" id="UP000253915"/>
    </source>
</evidence>
<evidence type="ECO:0000313" key="4">
    <source>
        <dbReference type="Proteomes" id="UP000253752"/>
    </source>
</evidence>
<accession>A0A369MWF4</accession>
<evidence type="ECO:0000313" key="3">
    <source>
        <dbReference type="EMBL" id="RDC36284.1"/>
    </source>
</evidence>
<dbReference type="Proteomes" id="UP000253915">
    <property type="component" value="Unassembled WGS sequence"/>
</dbReference>
<dbReference type="GeneID" id="62676724"/>
<protein>
    <submittedName>
        <fullName evidence="2">PrgI family protein</fullName>
    </submittedName>
</protein>
<evidence type="ECO:0000313" key="2">
    <source>
        <dbReference type="EMBL" id="RDB81601.1"/>
    </source>
</evidence>
<keyword evidence="1" id="KW-1133">Transmembrane helix</keyword>
<feature type="transmembrane region" description="Helical" evidence="1">
    <location>
        <begin position="51"/>
        <end position="70"/>
    </location>
</feature>
<comment type="caution">
    <text evidence="2">The sequence shown here is derived from an EMBL/GenBank/DDBJ whole genome shotgun (WGS) entry which is preliminary data.</text>
</comment>
<dbReference type="AlphaFoldDB" id="A0A369MWF4"/>
<evidence type="ECO:0000256" key="1">
    <source>
        <dbReference type="SAM" id="Phobius"/>
    </source>
</evidence>
<dbReference type="EMBL" id="PPTX01000002">
    <property type="protein sequence ID" value="RDB81601.1"/>
    <property type="molecule type" value="Genomic_DNA"/>
</dbReference>
<sequence>MEVKVNREIREYTEGVFFGMSLRQCVFALLACVAAVGLYFGLSPFLRLDELSWACIAGAAPFAALGFVTWHGMAVERAAWAWAKYALLTPKELPARPQNLYYEAVCTPHRAKGIRREKGGHHGRTRS</sequence>
<dbReference type="EMBL" id="PPUQ01000017">
    <property type="protein sequence ID" value="RDC36284.1"/>
    <property type="molecule type" value="Genomic_DNA"/>
</dbReference>
<feature type="transmembrane region" description="Helical" evidence="1">
    <location>
        <begin position="25"/>
        <end position="45"/>
    </location>
</feature>
<dbReference type="Proteomes" id="UP000253752">
    <property type="component" value="Unassembled WGS sequence"/>
</dbReference>
<proteinExistence type="predicted"/>
<gene>
    <name evidence="3" type="ORF">C1853_11615</name>
    <name evidence="2" type="ORF">C1872_02710</name>
</gene>
<dbReference type="Pfam" id="PF12666">
    <property type="entry name" value="PrgI"/>
    <property type="match status" value="1"/>
</dbReference>
<dbReference type="RefSeq" id="WP_009305523.1">
    <property type="nucleotide sequence ID" value="NZ_CABMOO010000016.1"/>
</dbReference>
<dbReference type="InterPro" id="IPR024414">
    <property type="entry name" value="Uncharacterised_PrgI"/>
</dbReference>
<reference evidence="4 5" key="1">
    <citation type="journal article" date="2018" name="Elife">
        <title>Discovery and characterization of a prevalent human gut bacterial enzyme sufficient for the inactivation of a family of plant toxins.</title>
        <authorList>
            <person name="Koppel N."/>
            <person name="Bisanz J.E."/>
            <person name="Pandelia M.E."/>
            <person name="Turnbaugh P.J."/>
            <person name="Balskus E.P."/>
        </authorList>
    </citation>
    <scope>NUCLEOTIDE SEQUENCE [LARGE SCALE GENOMIC DNA]</scope>
    <source>
        <strain evidence="3 5">16A</strain>
        <strain evidence="2 4">MR1 #12</strain>
    </source>
</reference>
<organism evidence="2 4">
    <name type="scientific">Eggerthella lenta</name>
    <name type="common">Eubacterium lentum</name>
    <dbReference type="NCBI Taxonomy" id="84112"/>
    <lineage>
        <taxon>Bacteria</taxon>
        <taxon>Bacillati</taxon>
        <taxon>Actinomycetota</taxon>
        <taxon>Coriobacteriia</taxon>
        <taxon>Eggerthellales</taxon>
        <taxon>Eggerthellaceae</taxon>
        <taxon>Eggerthella</taxon>
    </lineage>
</organism>